<protein>
    <recommendedName>
        <fullName evidence="15">Intercellular adhesion molecule N-terminal domain-containing protein</fullName>
    </recommendedName>
</protein>
<dbReference type="Proteomes" id="UP000694404">
    <property type="component" value="Unplaced"/>
</dbReference>
<keyword evidence="17" id="KW-1185">Reference proteome</keyword>
<evidence type="ECO:0000256" key="13">
    <source>
        <dbReference type="SAM" id="Phobius"/>
    </source>
</evidence>
<evidence type="ECO:0000256" key="4">
    <source>
        <dbReference type="ARBA" id="ARBA00022729"/>
    </source>
</evidence>
<organism evidence="16 17">
    <name type="scientific">Chelonoidis abingdonii</name>
    <name type="common">Abingdon island giant tortoise</name>
    <name type="synonym">Testudo abingdonii</name>
    <dbReference type="NCBI Taxonomy" id="106734"/>
    <lineage>
        <taxon>Eukaryota</taxon>
        <taxon>Metazoa</taxon>
        <taxon>Chordata</taxon>
        <taxon>Craniata</taxon>
        <taxon>Vertebrata</taxon>
        <taxon>Euteleostomi</taxon>
        <taxon>Archelosauria</taxon>
        <taxon>Testudinata</taxon>
        <taxon>Testudines</taxon>
        <taxon>Cryptodira</taxon>
        <taxon>Durocryptodira</taxon>
        <taxon>Testudinoidea</taxon>
        <taxon>Testudinidae</taxon>
        <taxon>Chelonoidis</taxon>
    </lineage>
</organism>
<evidence type="ECO:0000256" key="10">
    <source>
        <dbReference type="ARBA" id="ARBA00023180"/>
    </source>
</evidence>
<comment type="subcellular location">
    <subcellularLocation>
        <location evidence="1">Membrane</location>
        <topology evidence="1">Single-pass type I membrane protein</topology>
    </subcellularLocation>
</comment>
<feature type="domain" description="Intercellular adhesion molecule N-terminal" evidence="15">
    <location>
        <begin position="29"/>
        <end position="121"/>
    </location>
</feature>
<evidence type="ECO:0000256" key="11">
    <source>
        <dbReference type="ARBA" id="ARBA00023319"/>
    </source>
</evidence>
<keyword evidence="4 14" id="KW-0732">Signal</keyword>
<keyword evidence="10" id="KW-0325">Glycoprotein</keyword>
<dbReference type="Pfam" id="PF03921">
    <property type="entry name" value="ICAM_N"/>
    <property type="match status" value="1"/>
</dbReference>
<evidence type="ECO:0000256" key="6">
    <source>
        <dbReference type="ARBA" id="ARBA00022889"/>
    </source>
</evidence>
<dbReference type="AlphaFoldDB" id="A0A8C0FWA3"/>
<keyword evidence="5" id="KW-0677">Repeat</keyword>
<dbReference type="PANTHER" id="PTHR13771:SF9">
    <property type="entry name" value="INTERCELLULAR ADHESION MOLECULE 5"/>
    <property type="match status" value="1"/>
</dbReference>
<dbReference type="InterPro" id="IPR036179">
    <property type="entry name" value="Ig-like_dom_sf"/>
</dbReference>
<dbReference type="GeneTree" id="ENSGT00940000159005"/>
<accession>A0A8C0FWA3</accession>
<dbReference type="PRINTS" id="PR01472">
    <property type="entry name" value="ICAMVCAM1"/>
</dbReference>
<dbReference type="GO" id="GO:0005178">
    <property type="term" value="F:integrin binding"/>
    <property type="evidence" value="ECO:0007669"/>
    <property type="project" value="InterPro"/>
</dbReference>
<evidence type="ECO:0000256" key="2">
    <source>
        <dbReference type="ARBA" id="ARBA00005925"/>
    </source>
</evidence>
<evidence type="ECO:0000256" key="8">
    <source>
        <dbReference type="ARBA" id="ARBA00023136"/>
    </source>
</evidence>
<dbReference type="PANTHER" id="PTHR13771">
    <property type="entry name" value="INTERCELLULAR ADHESION MOLECULE"/>
    <property type="match status" value="1"/>
</dbReference>
<keyword evidence="7 13" id="KW-1133">Transmembrane helix</keyword>
<dbReference type="FunFam" id="2.60.40.10:FF:000194">
    <property type="entry name" value="Intercellular adhesion molecule 1"/>
    <property type="match status" value="1"/>
</dbReference>
<evidence type="ECO:0000256" key="7">
    <source>
        <dbReference type="ARBA" id="ARBA00022989"/>
    </source>
</evidence>
<comment type="similarity">
    <text evidence="2">Belongs to the immunoglobulin superfamily. ICAM family.</text>
</comment>
<dbReference type="OMA" id="QVYEPVQ"/>
<feature type="transmembrane region" description="Helical" evidence="13">
    <location>
        <begin position="229"/>
        <end position="251"/>
    </location>
</feature>
<keyword evidence="6" id="KW-0130">Cell adhesion</keyword>
<dbReference type="InterPro" id="IPR013783">
    <property type="entry name" value="Ig-like_fold"/>
</dbReference>
<reference evidence="16" key="1">
    <citation type="submission" date="2025-08" db="UniProtKB">
        <authorList>
            <consortium name="Ensembl"/>
        </authorList>
    </citation>
    <scope>IDENTIFICATION</scope>
</reference>
<reference evidence="16" key="2">
    <citation type="submission" date="2025-09" db="UniProtKB">
        <authorList>
            <consortium name="Ensembl"/>
        </authorList>
    </citation>
    <scope>IDENTIFICATION</scope>
</reference>
<dbReference type="InterPro" id="IPR013768">
    <property type="entry name" value="ICAM_N"/>
</dbReference>
<dbReference type="GO" id="GO:0098609">
    <property type="term" value="P:cell-cell adhesion"/>
    <property type="evidence" value="ECO:0007669"/>
    <property type="project" value="InterPro"/>
</dbReference>
<feature type="region of interest" description="Disordered" evidence="12">
    <location>
        <begin position="260"/>
        <end position="299"/>
    </location>
</feature>
<dbReference type="InterPro" id="IPR047012">
    <property type="entry name" value="ICAM_VCAM"/>
</dbReference>
<evidence type="ECO:0000313" key="17">
    <source>
        <dbReference type="Proteomes" id="UP000694404"/>
    </source>
</evidence>
<dbReference type="SUPFAM" id="SSF48726">
    <property type="entry name" value="Immunoglobulin"/>
    <property type="match status" value="2"/>
</dbReference>
<keyword evidence="11" id="KW-0393">Immunoglobulin domain</keyword>
<name>A0A8C0FWA3_CHEAB</name>
<keyword evidence="8 13" id="KW-0472">Membrane</keyword>
<sequence length="299" mass="32307">MRPQRLQHPFPGGSLAWLLLLLALPGTAQGSFEVRVSPEAPMVEHGGSVWINCSTTCRNPDANGSLETSLTKTDSKSGPGWAAFLLVGITEWVSAPQCYFTCGGDTKVAAANISSYRPPEQVVLEPLPEMELGRAYNLTCRVLNVAPVTHLTVTIRQGGRTLHTETFQNHTVIKLDNRTVTHEVTPRRWDLGLEITCHAALDLTPHGPHFKNSSSAVELQEAESLTAKIIAISAIATISATLLGILAWGLAQWHRPWREARPEPGEATPSQANFEMAQASIEDAPEEGGSLNPAEDVSP</sequence>
<evidence type="ECO:0000256" key="14">
    <source>
        <dbReference type="SAM" id="SignalP"/>
    </source>
</evidence>
<evidence type="ECO:0000256" key="5">
    <source>
        <dbReference type="ARBA" id="ARBA00022737"/>
    </source>
</evidence>
<dbReference type="InterPro" id="IPR003987">
    <property type="entry name" value="ICAM_VCAM_N"/>
</dbReference>
<evidence type="ECO:0000259" key="15">
    <source>
        <dbReference type="Pfam" id="PF03921"/>
    </source>
</evidence>
<dbReference type="Gene3D" id="2.60.40.10">
    <property type="entry name" value="Immunoglobulins"/>
    <property type="match status" value="2"/>
</dbReference>
<feature type="signal peptide" evidence="14">
    <location>
        <begin position="1"/>
        <end position="30"/>
    </location>
</feature>
<evidence type="ECO:0000256" key="12">
    <source>
        <dbReference type="SAM" id="MobiDB-lite"/>
    </source>
</evidence>
<dbReference type="GO" id="GO:0005886">
    <property type="term" value="C:plasma membrane"/>
    <property type="evidence" value="ECO:0007669"/>
    <property type="project" value="TreeGrafter"/>
</dbReference>
<dbReference type="Ensembl" id="ENSCABT00000000226.1">
    <property type="protein sequence ID" value="ENSCABP00000000205.1"/>
    <property type="gene ID" value="ENSCABG00000000186.1"/>
</dbReference>
<proteinExistence type="inferred from homology"/>
<evidence type="ECO:0000256" key="3">
    <source>
        <dbReference type="ARBA" id="ARBA00022692"/>
    </source>
</evidence>
<keyword evidence="3 13" id="KW-0812">Transmembrane</keyword>
<evidence type="ECO:0000256" key="9">
    <source>
        <dbReference type="ARBA" id="ARBA00023157"/>
    </source>
</evidence>
<evidence type="ECO:0000313" key="16">
    <source>
        <dbReference type="Ensembl" id="ENSCABP00000000205.1"/>
    </source>
</evidence>
<evidence type="ECO:0000256" key="1">
    <source>
        <dbReference type="ARBA" id="ARBA00004479"/>
    </source>
</evidence>
<keyword evidence="9" id="KW-1015">Disulfide bond</keyword>
<feature type="chain" id="PRO_5034075128" description="Intercellular adhesion molecule N-terminal domain-containing protein" evidence="14">
    <location>
        <begin position="31"/>
        <end position="299"/>
    </location>
</feature>